<proteinExistence type="predicted"/>
<protein>
    <submittedName>
        <fullName evidence="1">Uncharacterized protein</fullName>
    </submittedName>
</protein>
<accession>A0A0V0RG96</accession>
<gene>
    <name evidence="2" type="ORF">T07_2714</name>
    <name evidence="1" type="ORF">T07_8267</name>
</gene>
<dbReference type="AlphaFoldDB" id="A0A0V0RG96"/>
<keyword evidence="3" id="KW-1185">Reference proteome</keyword>
<sequence length="79" mass="9038">MKICSSCIGMIKQAAVPYRFQRAPLDLVGALRRLAAMPRLPAVVALLPPETKKRISTKYPVKPEHHHHHYLCAFSFRWS</sequence>
<evidence type="ECO:0000313" key="2">
    <source>
        <dbReference type="EMBL" id="KRX14483.1"/>
    </source>
</evidence>
<dbReference type="OrthoDB" id="5922598at2759"/>
<name>A0A0V0RG96_9BILA</name>
<evidence type="ECO:0000313" key="1">
    <source>
        <dbReference type="EMBL" id="KRX13322.1"/>
    </source>
</evidence>
<dbReference type="Proteomes" id="UP000054630">
    <property type="component" value="Unassembled WGS sequence"/>
</dbReference>
<reference evidence="1 3" key="1">
    <citation type="submission" date="2015-01" db="EMBL/GenBank/DDBJ databases">
        <title>Evolution of Trichinella species and genotypes.</title>
        <authorList>
            <person name="Korhonen P.K."/>
            <person name="Edoardo P."/>
            <person name="Giuseppe L.R."/>
            <person name="Gasser R.B."/>
        </authorList>
    </citation>
    <scope>NUCLEOTIDE SEQUENCE [LARGE SCALE GENOMIC DNA]</scope>
    <source>
        <strain evidence="1">ISS37</strain>
    </source>
</reference>
<evidence type="ECO:0000313" key="3">
    <source>
        <dbReference type="Proteomes" id="UP000054630"/>
    </source>
</evidence>
<comment type="caution">
    <text evidence="1">The sequence shown here is derived from an EMBL/GenBank/DDBJ whole genome shotgun (WGS) entry which is preliminary data.</text>
</comment>
<dbReference type="EMBL" id="JYDL01000158">
    <property type="protein sequence ID" value="KRX14483.1"/>
    <property type="molecule type" value="Genomic_DNA"/>
</dbReference>
<dbReference type="EMBL" id="JYDL01000208">
    <property type="protein sequence ID" value="KRX13322.1"/>
    <property type="molecule type" value="Genomic_DNA"/>
</dbReference>
<organism evidence="1 3">
    <name type="scientific">Trichinella nelsoni</name>
    <dbReference type="NCBI Taxonomy" id="6336"/>
    <lineage>
        <taxon>Eukaryota</taxon>
        <taxon>Metazoa</taxon>
        <taxon>Ecdysozoa</taxon>
        <taxon>Nematoda</taxon>
        <taxon>Enoplea</taxon>
        <taxon>Dorylaimia</taxon>
        <taxon>Trichinellida</taxon>
        <taxon>Trichinellidae</taxon>
        <taxon>Trichinella</taxon>
    </lineage>
</organism>